<organism evidence="1 2">
    <name type="scientific">Caballeronia arationis</name>
    <dbReference type="NCBI Taxonomy" id="1777142"/>
    <lineage>
        <taxon>Bacteria</taxon>
        <taxon>Pseudomonadati</taxon>
        <taxon>Pseudomonadota</taxon>
        <taxon>Betaproteobacteria</taxon>
        <taxon>Burkholderiales</taxon>
        <taxon>Burkholderiaceae</taxon>
        <taxon>Caballeronia</taxon>
    </lineage>
</organism>
<keyword evidence="2" id="KW-1185">Reference proteome</keyword>
<evidence type="ECO:0000313" key="1">
    <source>
        <dbReference type="EMBL" id="SOE48237.1"/>
    </source>
</evidence>
<dbReference type="AlphaFoldDB" id="A0A7Z7N0N8"/>
<gene>
    <name evidence="1" type="ORF">SAMN05446927_0277</name>
</gene>
<reference evidence="1 2" key="1">
    <citation type="submission" date="2017-09" db="EMBL/GenBank/DDBJ databases">
        <authorList>
            <person name="Varghese N."/>
            <person name="Submissions S."/>
        </authorList>
    </citation>
    <scope>NUCLEOTIDE SEQUENCE [LARGE SCALE GENOMIC DNA]</scope>
    <source>
        <strain evidence="1 2">OK806</strain>
    </source>
</reference>
<name>A0A7Z7N0N8_9BURK</name>
<dbReference type="RefSeq" id="WP_097189655.1">
    <property type="nucleotide sequence ID" value="NZ_OCSU01000001.1"/>
</dbReference>
<dbReference type="EMBL" id="OCSU01000001">
    <property type="protein sequence ID" value="SOE48237.1"/>
    <property type="molecule type" value="Genomic_DNA"/>
</dbReference>
<accession>A0A7Z7N0N8</accession>
<dbReference type="Proteomes" id="UP000219522">
    <property type="component" value="Unassembled WGS sequence"/>
</dbReference>
<comment type="caution">
    <text evidence="1">The sequence shown here is derived from an EMBL/GenBank/DDBJ whole genome shotgun (WGS) entry which is preliminary data.</text>
</comment>
<sequence length="78" mass="8595">MLTFDFTIVFRPSEALLQDTVKQMAAYCGLRFLASPVETPNSLTFVGRAEPSAVRTFAEIMLTVEGVQSVKIEPVTIN</sequence>
<evidence type="ECO:0000313" key="2">
    <source>
        <dbReference type="Proteomes" id="UP000219522"/>
    </source>
</evidence>
<proteinExistence type="predicted"/>
<protein>
    <submittedName>
        <fullName evidence="1">Uncharacterized protein</fullName>
    </submittedName>
</protein>